<dbReference type="EMBL" id="PNHE01000003">
    <property type="protein sequence ID" value="PMC58982.1"/>
    <property type="molecule type" value="Genomic_DNA"/>
</dbReference>
<accession>A0A2N6SPI9</accession>
<evidence type="ECO:0000256" key="3">
    <source>
        <dbReference type="ARBA" id="ARBA00022729"/>
    </source>
</evidence>
<sequence>MKRSFKLLTLLSVFVLFLVGCTMEGDNKSTDSSASKDGDHVIGLSISTTNNPFFVDLQKGVTEAAKEQGMSVKVVDAQDDTATQLNGMDDLIQQGVDIILVNPVDSDAITPAVESANEAGIPVIAIDRSSAGGEILSFIASDNVEGGEMAAEFIVEQIGEGGKVVQLEGIPGSSSANERGEGFMKGAEGKLDVVASQTANYNRAEGLTLMEDLLQTHSDVQAVFAQNDEMALGAFEAIKAAGKENDIIVVGFDGNDDALKSIEDKEMTATIAQQPVEMGRLAVQAAKDHFDGNAPDAEIPSPLKLVK</sequence>
<dbReference type="InterPro" id="IPR028082">
    <property type="entry name" value="Peripla_BP_I"/>
</dbReference>
<dbReference type="GO" id="GO:0030246">
    <property type="term" value="F:carbohydrate binding"/>
    <property type="evidence" value="ECO:0007669"/>
    <property type="project" value="UniProtKB-ARBA"/>
</dbReference>
<evidence type="ECO:0000259" key="5">
    <source>
        <dbReference type="Pfam" id="PF13407"/>
    </source>
</evidence>
<proteinExistence type="inferred from homology"/>
<dbReference type="GO" id="GO:0030313">
    <property type="term" value="C:cell envelope"/>
    <property type="evidence" value="ECO:0007669"/>
    <property type="project" value="UniProtKB-SubCell"/>
</dbReference>
<dbReference type="Gene3D" id="3.40.50.2300">
    <property type="match status" value="2"/>
</dbReference>
<dbReference type="AlphaFoldDB" id="A0A2N6SPI9"/>
<evidence type="ECO:0000256" key="2">
    <source>
        <dbReference type="ARBA" id="ARBA00007639"/>
    </source>
</evidence>
<dbReference type="InterPro" id="IPR025997">
    <property type="entry name" value="SBP_2_dom"/>
</dbReference>
<comment type="subcellular location">
    <subcellularLocation>
        <location evidence="1">Cell envelope</location>
    </subcellularLocation>
</comment>
<comment type="caution">
    <text evidence="6">The sequence shown here is derived from an EMBL/GenBank/DDBJ whole genome shotgun (WGS) entry which is preliminary data.</text>
</comment>
<reference evidence="6 7" key="1">
    <citation type="submission" date="2017-09" db="EMBL/GenBank/DDBJ databases">
        <title>Bacterial strain isolated from the female urinary microbiota.</title>
        <authorList>
            <person name="Thomas-White K."/>
            <person name="Kumar N."/>
            <person name="Forster S."/>
            <person name="Putonti C."/>
            <person name="Lawley T."/>
            <person name="Wolfe A.J."/>
        </authorList>
    </citation>
    <scope>NUCLEOTIDE SEQUENCE [LARGE SCALE GENOMIC DNA]</scope>
    <source>
        <strain evidence="6 7">UMB0852</strain>
    </source>
</reference>
<dbReference type="PANTHER" id="PTHR46847">
    <property type="entry name" value="D-ALLOSE-BINDING PERIPLASMIC PROTEIN-RELATED"/>
    <property type="match status" value="1"/>
</dbReference>
<keyword evidence="7" id="KW-1185">Reference proteome</keyword>
<protein>
    <submittedName>
        <fullName evidence="6">D-ribose ABC transporter substrate-binding protein</fullName>
    </submittedName>
</protein>
<dbReference type="STRING" id="84521.SAMN04487994_10332"/>
<dbReference type="Proteomes" id="UP000235682">
    <property type="component" value="Unassembled WGS sequence"/>
</dbReference>
<dbReference type="RefSeq" id="WP_102233291.1">
    <property type="nucleotide sequence ID" value="NZ_PNHE01000003.1"/>
</dbReference>
<keyword evidence="3 4" id="KW-0732">Signal</keyword>
<comment type="similarity">
    <text evidence="2">Belongs to the bacterial solute-binding protein 2 family.</text>
</comment>
<feature type="chain" id="PRO_5038873917" evidence="4">
    <location>
        <begin position="25"/>
        <end position="307"/>
    </location>
</feature>
<dbReference type="PANTHER" id="PTHR46847:SF1">
    <property type="entry name" value="D-ALLOSE-BINDING PERIPLASMIC PROTEIN-RELATED"/>
    <property type="match status" value="1"/>
</dbReference>
<evidence type="ECO:0000256" key="4">
    <source>
        <dbReference type="SAM" id="SignalP"/>
    </source>
</evidence>
<name>A0A2N6SPI9_9LACT</name>
<feature type="domain" description="Periplasmic binding protein" evidence="5">
    <location>
        <begin position="42"/>
        <end position="293"/>
    </location>
</feature>
<dbReference type="Pfam" id="PF13407">
    <property type="entry name" value="Peripla_BP_4"/>
    <property type="match status" value="1"/>
</dbReference>
<evidence type="ECO:0000313" key="7">
    <source>
        <dbReference type="Proteomes" id="UP000235682"/>
    </source>
</evidence>
<dbReference type="PROSITE" id="PS51257">
    <property type="entry name" value="PROKAR_LIPOPROTEIN"/>
    <property type="match status" value="1"/>
</dbReference>
<feature type="signal peptide" evidence="4">
    <location>
        <begin position="1"/>
        <end position="24"/>
    </location>
</feature>
<organism evidence="6 7">
    <name type="scientific">Dolosicoccus paucivorans</name>
    <dbReference type="NCBI Taxonomy" id="84521"/>
    <lineage>
        <taxon>Bacteria</taxon>
        <taxon>Bacillati</taxon>
        <taxon>Bacillota</taxon>
        <taxon>Bacilli</taxon>
        <taxon>Lactobacillales</taxon>
        <taxon>Aerococcaceae</taxon>
        <taxon>Dolosicoccus</taxon>
    </lineage>
</organism>
<dbReference type="CDD" id="cd06323">
    <property type="entry name" value="PBP1_ribose_binding"/>
    <property type="match status" value="1"/>
</dbReference>
<evidence type="ECO:0000256" key="1">
    <source>
        <dbReference type="ARBA" id="ARBA00004196"/>
    </source>
</evidence>
<gene>
    <name evidence="6" type="ORF">CJ205_01370</name>
</gene>
<evidence type="ECO:0000313" key="6">
    <source>
        <dbReference type="EMBL" id="PMC58982.1"/>
    </source>
</evidence>
<dbReference type="SUPFAM" id="SSF53822">
    <property type="entry name" value="Periplasmic binding protein-like I"/>
    <property type="match status" value="1"/>
</dbReference>